<dbReference type="Proteomes" id="UP001148838">
    <property type="component" value="Unassembled WGS sequence"/>
</dbReference>
<dbReference type="EMBL" id="JAJSOF020000021">
    <property type="protein sequence ID" value="KAJ4437177.1"/>
    <property type="molecule type" value="Genomic_DNA"/>
</dbReference>
<evidence type="ECO:0000313" key="2">
    <source>
        <dbReference type="EMBL" id="KAJ4437177.1"/>
    </source>
</evidence>
<accession>A0ABQ8SU01</accession>
<gene>
    <name evidence="2" type="ORF">ANN_17312</name>
</gene>
<protein>
    <submittedName>
        <fullName evidence="2">Uncharacterized protein</fullName>
    </submittedName>
</protein>
<keyword evidence="3" id="KW-1185">Reference proteome</keyword>
<comment type="caution">
    <text evidence="2">The sequence shown here is derived from an EMBL/GenBank/DDBJ whole genome shotgun (WGS) entry which is preliminary data.</text>
</comment>
<name>A0ABQ8SU01_PERAM</name>
<evidence type="ECO:0000256" key="1">
    <source>
        <dbReference type="SAM" id="MobiDB-lite"/>
    </source>
</evidence>
<sequence>MSKFREEAPVNGNLGGGGEIEPDVFSSTHCRTNVTSTDKSQFVLNAVDHNHPPSLEEVETLRHCIRLNRAVENDPVAGPAQIIQRELEEGFLDVQKVTSRLRDLEFKKWCELPHKGKGVEHFAEHPPVNRWPNMQRMAWRDALKMASNVAAVRAIPGRMMNKTVLGSCPHGEALRNTRHHKVRSAIAQALRNTGFTIFEEVHGLSTTGSTRRIDMIAFQDHRRGFIIDPTVRFESCKRQPQDIHKEKQLRGVFTKLVIYIFFDFEVLTYPYALGQENPMVLSELS</sequence>
<feature type="region of interest" description="Disordered" evidence="1">
    <location>
        <begin position="1"/>
        <end position="22"/>
    </location>
</feature>
<evidence type="ECO:0000313" key="3">
    <source>
        <dbReference type="Proteomes" id="UP001148838"/>
    </source>
</evidence>
<proteinExistence type="predicted"/>
<reference evidence="2 3" key="1">
    <citation type="journal article" date="2022" name="Allergy">
        <title>Genome assembly and annotation of Periplaneta americana reveal a comprehensive cockroach allergen profile.</title>
        <authorList>
            <person name="Wang L."/>
            <person name="Xiong Q."/>
            <person name="Saelim N."/>
            <person name="Wang L."/>
            <person name="Nong W."/>
            <person name="Wan A.T."/>
            <person name="Shi M."/>
            <person name="Liu X."/>
            <person name="Cao Q."/>
            <person name="Hui J.H.L."/>
            <person name="Sookrung N."/>
            <person name="Leung T.F."/>
            <person name="Tungtrongchitr A."/>
            <person name="Tsui S.K.W."/>
        </authorList>
    </citation>
    <scope>NUCLEOTIDE SEQUENCE [LARGE SCALE GENOMIC DNA]</scope>
    <source>
        <strain evidence="2">PWHHKU_190912</strain>
    </source>
</reference>
<organism evidence="2 3">
    <name type="scientific">Periplaneta americana</name>
    <name type="common">American cockroach</name>
    <name type="synonym">Blatta americana</name>
    <dbReference type="NCBI Taxonomy" id="6978"/>
    <lineage>
        <taxon>Eukaryota</taxon>
        <taxon>Metazoa</taxon>
        <taxon>Ecdysozoa</taxon>
        <taxon>Arthropoda</taxon>
        <taxon>Hexapoda</taxon>
        <taxon>Insecta</taxon>
        <taxon>Pterygota</taxon>
        <taxon>Neoptera</taxon>
        <taxon>Polyneoptera</taxon>
        <taxon>Dictyoptera</taxon>
        <taxon>Blattodea</taxon>
        <taxon>Blattoidea</taxon>
        <taxon>Blattidae</taxon>
        <taxon>Blattinae</taxon>
        <taxon>Periplaneta</taxon>
    </lineage>
</organism>